<gene>
    <name evidence="2" type="ORF">FHR82_007316</name>
</gene>
<feature type="domain" description="HTH arsR-type" evidence="1">
    <location>
        <begin position="213"/>
        <end position="308"/>
    </location>
</feature>
<dbReference type="PROSITE" id="PS50987">
    <property type="entry name" value="HTH_ARSR_2"/>
    <property type="match status" value="1"/>
</dbReference>
<evidence type="ECO:0000313" key="2">
    <source>
        <dbReference type="EMBL" id="MBB4911057.1"/>
    </source>
</evidence>
<reference evidence="2 3" key="1">
    <citation type="submission" date="2020-08" db="EMBL/GenBank/DDBJ databases">
        <title>Genomic Encyclopedia of Type Strains, Phase III (KMG-III): the genomes of soil and plant-associated and newly described type strains.</title>
        <authorList>
            <person name="Whitman W."/>
        </authorList>
    </citation>
    <scope>NUCLEOTIDE SEQUENCE [LARGE SCALE GENOMIC DNA]</scope>
    <source>
        <strain evidence="2 3">CECT 8960</strain>
    </source>
</reference>
<dbReference type="CDD" id="cd00090">
    <property type="entry name" value="HTH_ARSR"/>
    <property type="match status" value="1"/>
</dbReference>
<dbReference type="EMBL" id="JACHJQ010000008">
    <property type="protein sequence ID" value="MBB4911057.1"/>
    <property type="molecule type" value="Genomic_DNA"/>
</dbReference>
<dbReference type="GO" id="GO:0003700">
    <property type="term" value="F:DNA-binding transcription factor activity"/>
    <property type="evidence" value="ECO:0007669"/>
    <property type="project" value="InterPro"/>
</dbReference>
<dbReference type="RefSeq" id="WP_184815050.1">
    <property type="nucleotide sequence ID" value="NZ_JACHJQ010000008.1"/>
</dbReference>
<keyword evidence="2" id="KW-0238">DNA-binding</keyword>
<protein>
    <submittedName>
        <fullName evidence="2">DNA-binding transcriptional ArsR family regulator</fullName>
    </submittedName>
</protein>
<dbReference type="AlphaFoldDB" id="A0A7W7QCD8"/>
<evidence type="ECO:0000259" key="1">
    <source>
        <dbReference type="PROSITE" id="PS50987"/>
    </source>
</evidence>
<accession>A0A7W7QCD8</accession>
<comment type="caution">
    <text evidence="2">The sequence shown here is derived from an EMBL/GenBank/DDBJ whole genome shotgun (WGS) entry which is preliminary data.</text>
</comment>
<dbReference type="SMART" id="SM00418">
    <property type="entry name" value="HTH_ARSR"/>
    <property type="match status" value="1"/>
</dbReference>
<keyword evidence="3" id="KW-1185">Reference proteome</keyword>
<dbReference type="Gene3D" id="1.10.10.10">
    <property type="entry name" value="Winged helix-like DNA-binding domain superfamily/Winged helix DNA-binding domain"/>
    <property type="match status" value="1"/>
</dbReference>
<dbReference type="InterPro" id="IPR011991">
    <property type="entry name" value="ArsR-like_HTH"/>
</dbReference>
<proteinExistence type="predicted"/>
<dbReference type="InterPro" id="IPR036388">
    <property type="entry name" value="WH-like_DNA-bd_sf"/>
</dbReference>
<dbReference type="Pfam" id="PF12840">
    <property type="entry name" value="HTH_20"/>
    <property type="match status" value="1"/>
</dbReference>
<dbReference type="InterPro" id="IPR001845">
    <property type="entry name" value="HTH_ArsR_DNA-bd_dom"/>
</dbReference>
<evidence type="ECO:0000313" key="3">
    <source>
        <dbReference type="Proteomes" id="UP000520767"/>
    </source>
</evidence>
<organism evidence="2 3">
    <name type="scientific">Actinophytocola algeriensis</name>
    <dbReference type="NCBI Taxonomy" id="1768010"/>
    <lineage>
        <taxon>Bacteria</taxon>
        <taxon>Bacillati</taxon>
        <taxon>Actinomycetota</taxon>
        <taxon>Actinomycetes</taxon>
        <taxon>Pseudonocardiales</taxon>
        <taxon>Pseudonocardiaceae</taxon>
    </lineage>
</organism>
<dbReference type="Proteomes" id="UP000520767">
    <property type="component" value="Unassembled WGS sequence"/>
</dbReference>
<dbReference type="SUPFAM" id="SSF46785">
    <property type="entry name" value="Winged helix' DNA-binding domain"/>
    <property type="match status" value="1"/>
</dbReference>
<sequence>MTLLRFGPDALHVSRFAVSPLAETLSELTRLRQTRAGVLAGRLDEDPFVRGLVDLVTATKYLPDFVAIPPGRDLADELAAMRRIGDAEARATLVEAHRFAWASDGLAWADVTGITGRAADFLAECWTRFVEPDWTRRRAIMERDIHHRAGVIAVSGWRHALDGMAPDVEWAGHDAIRFSTQTYPDRHIGSDGLTFVPHTGMSGRWICETPTRIAFVYPAKGALADHSLGDAGVARLLGLGRARVVAEVRMPATPSQLAAVLGVSLGTVSAHLAALRAADVVTARRSGRAVYYELTPVGEELARLVTRH</sequence>
<dbReference type="GO" id="GO:0003677">
    <property type="term" value="F:DNA binding"/>
    <property type="evidence" value="ECO:0007669"/>
    <property type="project" value="UniProtKB-KW"/>
</dbReference>
<dbReference type="InterPro" id="IPR036390">
    <property type="entry name" value="WH_DNA-bd_sf"/>
</dbReference>
<name>A0A7W7QCD8_9PSEU</name>